<keyword evidence="3" id="KW-1185">Reference proteome</keyword>
<dbReference type="InterPro" id="IPR057708">
    <property type="entry name" value="DUF7948"/>
</dbReference>
<evidence type="ECO:0000313" key="3">
    <source>
        <dbReference type="Proteomes" id="UP000670527"/>
    </source>
</evidence>
<evidence type="ECO:0000313" key="2">
    <source>
        <dbReference type="EMBL" id="MBO3269930.1"/>
    </source>
</evidence>
<proteinExistence type="predicted"/>
<evidence type="ECO:0000259" key="1">
    <source>
        <dbReference type="Pfam" id="PF25778"/>
    </source>
</evidence>
<dbReference type="Pfam" id="PF25778">
    <property type="entry name" value="DUF7948"/>
    <property type="match status" value="1"/>
</dbReference>
<organism evidence="2 3">
    <name type="scientific">Hymenobacter defluvii</name>
    <dbReference type="NCBI Taxonomy" id="2054411"/>
    <lineage>
        <taxon>Bacteria</taxon>
        <taxon>Pseudomonadati</taxon>
        <taxon>Bacteroidota</taxon>
        <taxon>Cytophagia</taxon>
        <taxon>Cytophagales</taxon>
        <taxon>Hymenobacteraceae</taxon>
        <taxon>Hymenobacter</taxon>
    </lineage>
</organism>
<gene>
    <name evidence="2" type="ORF">J4D97_04640</name>
</gene>
<dbReference type="Proteomes" id="UP000670527">
    <property type="component" value="Unassembled WGS sequence"/>
</dbReference>
<accession>A0ABS3T8G3</accession>
<protein>
    <recommendedName>
        <fullName evidence="1">DUF7948 domain-containing protein</fullName>
    </recommendedName>
</protein>
<comment type="caution">
    <text evidence="2">The sequence shown here is derived from an EMBL/GenBank/DDBJ whole genome shotgun (WGS) entry which is preliminary data.</text>
</comment>
<reference evidence="2 3" key="1">
    <citation type="submission" date="2021-03" db="EMBL/GenBank/DDBJ databases">
        <authorList>
            <person name="Kim M.K."/>
        </authorList>
    </citation>
    <scope>NUCLEOTIDE SEQUENCE [LARGE SCALE GENOMIC DNA]</scope>
    <source>
        <strain evidence="2 3">BT507</strain>
    </source>
</reference>
<feature type="domain" description="DUF7948" evidence="1">
    <location>
        <begin position="15"/>
        <end position="153"/>
    </location>
</feature>
<name>A0ABS3T8G3_9BACT</name>
<dbReference type="EMBL" id="JAGETX010000002">
    <property type="protein sequence ID" value="MBO3269930.1"/>
    <property type="molecule type" value="Genomic_DNA"/>
</dbReference>
<sequence length="174" mass="19252">MAAALAAQPTKSLDFIENRGQWDSRVRYAANLHQGRLFLESDGLTYALFARNPLAHAHADSKLTTQRPTLAPTAATDQLAAHALHVRFAGANAQVQLRGEEATSGVRNYLHDADPTRWASKVPSFRQVRYQQLWSGIDAHFYENAQQQLEYDFRGNSQLPTAAASFLTLGSQSV</sequence>